<keyword evidence="2" id="KW-1185">Reference proteome</keyword>
<evidence type="ECO:0000313" key="1">
    <source>
        <dbReference type="EMBL" id="URD72278.1"/>
    </source>
</evidence>
<protein>
    <submittedName>
        <fullName evidence="1">Uncharacterized protein</fullName>
    </submittedName>
</protein>
<dbReference type="Proteomes" id="UP001055439">
    <property type="component" value="Chromosome 1"/>
</dbReference>
<evidence type="ECO:0000313" key="2">
    <source>
        <dbReference type="Proteomes" id="UP001055439"/>
    </source>
</evidence>
<proteinExistence type="predicted"/>
<name>A0A9E7E891_9LILI</name>
<sequence>MKVKAMSTTCGDEERLALLQPGEEDEGKGAELGHFSSISCSKMDACGGLGRDLALPMMDCRSAQGGHAVGMRLRENFR</sequence>
<reference evidence="1" key="1">
    <citation type="submission" date="2022-05" db="EMBL/GenBank/DDBJ databases">
        <title>The Musa troglodytarum L. genome provides insights into the mechanism of non-climacteric behaviour and enrichment of carotenoids.</title>
        <authorList>
            <person name="Wang J."/>
        </authorList>
    </citation>
    <scope>NUCLEOTIDE SEQUENCE</scope>
    <source>
        <tissue evidence="1">Leaf</tissue>
    </source>
</reference>
<dbReference type="AlphaFoldDB" id="A0A9E7E891"/>
<dbReference type="EMBL" id="CP097502">
    <property type="protein sequence ID" value="URD72278.1"/>
    <property type="molecule type" value="Genomic_DNA"/>
</dbReference>
<organism evidence="1 2">
    <name type="scientific">Musa troglodytarum</name>
    <name type="common">fe'i banana</name>
    <dbReference type="NCBI Taxonomy" id="320322"/>
    <lineage>
        <taxon>Eukaryota</taxon>
        <taxon>Viridiplantae</taxon>
        <taxon>Streptophyta</taxon>
        <taxon>Embryophyta</taxon>
        <taxon>Tracheophyta</taxon>
        <taxon>Spermatophyta</taxon>
        <taxon>Magnoliopsida</taxon>
        <taxon>Liliopsida</taxon>
        <taxon>Zingiberales</taxon>
        <taxon>Musaceae</taxon>
        <taxon>Musa</taxon>
    </lineage>
</organism>
<accession>A0A9E7E891</accession>
<gene>
    <name evidence="1" type="ORF">MUK42_34075</name>
</gene>